<dbReference type="EMBL" id="SOSA01000918">
    <property type="protein sequence ID" value="THC88171.1"/>
    <property type="molecule type" value="Genomic_DNA"/>
</dbReference>
<dbReference type="VEuPathDB" id="FungiDB:EYZ11_012385"/>
<dbReference type="Proteomes" id="UP000308092">
    <property type="component" value="Unassembled WGS sequence"/>
</dbReference>
<evidence type="ECO:0000313" key="2">
    <source>
        <dbReference type="Proteomes" id="UP000308092"/>
    </source>
</evidence>
<sequence>MVRWFGACGTFLDVFLDLL</sequence>
<comment type="caution">
    <text evidence="1">The sequence shown here is derived from an EMBL/GenBank/DDBJ whole genome shotgun (WGS) entry which is preliminary data.</text>
</comment>
<evidence type="ECO:0000313" key="1">
    <source>
        <dbReference type="EMBL" id="THC88171.1"/>
    </source>
</evidence>
<organism evidence="1 2">
    <name type="scientific">Aspergillus tanneri</name>
    <dbReference type="NCBI Taxonomy" id="1220188"/>
    <lineage>
        <taxon>Eukaryota</taxon>
        <taxon>Fungi</taxon>
        <taxon>Dikarya</taxon>
        <taxon>Ascomycota</taxon>
        <taxon>Pezizomycotina</taxon>
        <taxon>Eurotiomycetes</taxon>
        <taxon>Eurotiomycetidae</taxon>
        <taxon>Eurotiales</taxon>
        <taxon>Aspergillaceae</taxon>
        <taxon>Aspergillus</taxon>
        <taxon>Aspergillus subgen. Circumdati</taxon>
    </lineage>
</organism>
<gene>
    <name evidence="1" type="ORF">EYZ11_012385</name>
</gene>
<keyword evidence="2" id="KW-1185">Reference proteome</keyword>
<name>A0A4S3J5S5_9EURO</name>
<protein>
    <submittedName>
        <fullName evidence="1">Uncharacterized protein</fullName>
    </submittedName>
</protein>
<proteinExistence type="predicted"/>
<accession>A0A4S3J5S5</accession>
<reference evidence="1 2" key="1">
    <citation type="submission" date="2019-03" db="EMBL/GenBank/DDBJ databases">
        <title>The genome sequence of a newly discovered highly antifungal drug resistant Aspergillus species, Aspergillus tanneri NIH 1004.</title>
        <authorList>
            <person name="Mounaud S."/>
            <person name="Singh I."/>
            <person name="Joardar V."/>
            <person name="Pakala S."/>
            <person name="Pakala S."/>
            <person name="Venepally P."/>
            <person name="Hoover J."/>
            <person name="Nierman W."/>
            <person name="Chung J."/>
            <person name="Losada L."/>
        </authorList>
    </citation>
    <scope>NUCLEOTIDE SEQUENCE [LARGE SCALE GENOMIC DNA]</scope>
    <source>
        <strain evidence="1 2">NIH1004</strain>
    </source>
</reference>
<dbReference type="AlphaFoldDB" id="A0A4S3J5S5"/>